<protein>
    <submittedName>
        <fullName evidence="2">AlpA family phage regulatory protein</fullName>
    </submittedName>
</protein>
<evidence type="ECO:0000256" key="1">
    <source>
        <dbReference type="SAM" id="MobiDB-lite"/>
    </source>
</evidence>
<accession>A0A5S4X0H0</accession>
<feature type="region of interest" description="Disordered" evidence="1">
    <location>
        <begin position="97"/>
        <end position="117"/>
    </location>
</feature>
<comment type="caution">
    <text evidence="2">The sequence shown here is derived from an EMBL/GenBank/DDBJ whole genome shotgun (WGS) entry which is preliminary data.</text>
</comment>
<keyword evidence="3" id="KW-1185">Reference proteome</keyword>
<dbReference type="AlphaFoldDB" id="A0A5S4X0H0"/>
<gene>
    <name evidence="2" type="ORF">FXB38_04455</name>
</gene>
<evidence type="ECO:0000313" key="2">
    <source>
        <dbReference type="EMBL" id="TYL87382.1"/>
    </source>
</evidence>
<reference evidence="2 3" key="1">
    <citation type="submission" date="2019-08" db="EMBL/GenBank/DDBJ databases">
        <title>Bradyrhizobium hipponensis sp. nov., a rhizobium isolated from a Lupinus angustifolius root nodule in Tunisia.</title>
        <authorList>
            <person name="Off K."/>
            <person name="Rejili M."/>
            <person name="Mars M."/>
            <person name="Brachmann A."/>
            <person name="Marin M."/>
        </authorList>
    </citation>
    <scope>NUCLEOTIDE SEQUENCE [LARGE SCALE GENOMIC DNA]</scope>
    <source>
        <strain evidence="2 3">CTAW11</strain>
    </source>
</reference>
<sequence>MTMDVIYVASDIDHHLDLTRAWGRVQRKAGVAAMSETKTGGEARRMLTMDQVLELVPVGKSTLKRMIKSKDFPSAHYITPNKPIWYEDEIVDWQETLPARSPRKRAKTAQGSSGEAR</sequence>
<dbReference type="EMBL" id="VSSR01000008">
    <property type="protein sequence ID" value="TYL87382.1"/>
    <property type="molecule type" value="Genomic_DNA"/>
</dbReference>
<dbReference type="OrthoDB" id="8240627at2"/>
<organism evidence="2 3">
    <name type="scientific">Bradyrhizobium cytisi</name>
    <dbReference type="NCBI Taxonomy" id="515489"/>
    <lineage>
        <taxon>Bacteria</taxon>
        <taxon>Pseudomonadati</taxon>
        <taxon>Pseudomonadota</taxon>
        <taxon>Alphaproteobacteria</taxon>
        <taxon>Hyphomicrobiales</taxon>
        <taxon>Nitrobacteraceae</taxon>
        <taxon>Bradyrhizobium</taxon>
    </lineage>
</organism>
<proteinExistence type="predicted"/>
<name>A0A5S4X0H0_9BRAD</name>
<dbReference type="RefSeq" id="WP_148749560.1">
    <property type="nucleotide sequence ID" value="NZ_VSSR01000008.1"/>
</dbReference>
<dbReference type="Proteomes" id="UP000324853">
    <property type="component" value="Unassembled WGS sequence"/>
</dbReference>
<evidence type="ECO:0000313" key="3">
    <source>
        <dbReference type="Proteomes" id="UP000324853"/>
    </source>
</evidence>